<dbReference type="VEuPathDB" id="FungiDB:PYU1_G014383"/>
<evidence type="ECO:0000256" key="5">
    <source>
        <dbReference type="ARBA" id="ARBA00022723"/>
    </source>
</evidence>
<evidence type="ECO:0000256" key="3">
    <source>
        <dbReference type="ARBA" id="ARBA00022645"/>
    </source>
</evidence>
<feature type="region of interest" description="Disordered" evidence="11">
    <location>
        <begin position="134"/>
        <end position="153"/>
    </location>
</feature>
<keyword evidence="8" id="KW-0862">Zinc</keyword>
<feature type="chain" id="PRO_5003872119" description="Peptidase M14 domain-containing protein" evidence="12">
    <location>
        <begin position="20"/>
        <end position="537"/>
    </location>
</feature>
<reference evidence="14" key="3">
    <citation type="submission" date="2015-02" db="UniProtKB">
        <authorList>
            <consortium name="EnsemblProtists"/>
        </authorList>
    </citation>
    <scope>IDENTIFICATION</scope>
    <source>
        <strain evidence="14">DAOM BR144</strain>
    </source>
</reference>
<accession>K3XB15</accession>
<reference evidence="15" key="1">
    <citation type="journal article" date="2010" name="Genome Biol.">
        <title>Genome sequence of the necrotrophic plant pathogen Pythium ultimum reveals original pathogenicity mechanisms and effector repertoire.</title>
        <authorList>
            <person name="Levesque C.A."/>
            <person name="Brouwer H."/>
            <person name="Cano L."/>
            <person name="Hamilton J.P."/>
            <person name="Holt C."/>
            <person name="Huitema E."/>
            <person name="Raffaele S."/>
            <person name="Robideau G.P."/>
            <person name="Thines M."/>
            <person name="Win J."/>
            <person name="Zerillo M.M."/>
            <person name="Beakes G.W."/>
            <person name="Boore J.L."/>
            <person name="Busam D."/>
            <person name="Dumas B."/>
            <person name="Ferriera S."/>
            <person name="Fuerstenberg S.I."/>
            <person name="Gachon C.M."/>
            <person name="Gaulin E."/>
            <person name="Govers F."/>
            <person name="Grenville-Briggs L."/>
            <person name="Horner N."/>
            <person name="Hostetler J."/>
            <person name="Jiang R.H."/>
            <person name="Johnson J."/>
            <person name="Krajaejun T."/>
            <person name="Lin H."/>
            <person name="Meijer H.J."/>
            <person name="Moore B."/>
            <person name="Morris P."/>
            <person name="Phuntmart V."/>
            <person name="Puiu D."/>
            <person name="Shetty J."/>
            <person name="Stajich J.E."/>
            <person name="Tripathy S."/>
            <person name="Wawra S."/>
            <person name="van West P."/>
            <person name="Whitty B.R."/>
            <person name="Coutinho P.M."/>
            <person name="Henrissat B."/>
            <person name="Martin F."/>
            <person name="Thomas P.D."/>
            <person name="Tyler B.M."/>
            <person name="De Vries R.P."/>
            <person name="Kamoun S."/>
            <person name="Yandell M."/>
            <person name="Tisserat N."/>
            <person name="Buell C.R."/>
        </authorList>
    </citation>
    <scope>NUCLEOTIDE SEQUENCE</scope>
    <source>
        <strain evidence="15">DAOM:BR144</strain>
    </source>
</reference>
<evidence type="ECO:0000256" key="6">
    <source>
        <dbReference type="ARBA" id="ARBA00022729"/>
    </source>
</evidence>
<name>K3XB15_GLOUD</name>
<dbReference type="Gene3D" id="3.40.630.10">
    <property type="entry name" value="Zn peptidases"/>
    <property type="match status" value="1"/>
</dbReference>
<dbReference type="InParanoid" id="K3XB15"/>
<proteinExistence type="inferred from homology"/>
<comment type="similarity">
    <text evidence="2 10">Belongs to the peptidase M14 family.</text>
</comment>
<evidence type="ECO:0000313" key="15">
    <source>
        <dbReference type="Proteomes" id="UP000019132"/>
    </source>
</evidence>
<feature type="active site" description="Proton donor/acceptor" evidence="10">
    <location>
        <position position="476"/>
    </location>
</feature>
<evidence type="ECO:0000256" key="7">
    <source>
        <dbReference type="ARBA" id="ARBA00022801"/>
    </source>
</evidence>
<dbReference type="GO" id="GO:0005615">
    <property type="term" value="C:extracellular space"/>
    <property type="evidence" value="ECO:0007669"/>
    <property type="project" value="TreeGrafter"/>
</dbReference>
<evidence type="ECO:0000313" key="14">
    <source>
        <dbReference type="EnsemblProtists" id="PYU1_T014414"/>
    </source>
</evidence>
<feature type="compositionally biased region" description="Basic and acidic residues" evidence="11">
    <location>
        <begin position="355"/>
        <end position="374"/>
    </location>
</feature>
<comment type="cofactor">
    <cofactor evidence="1">
        <name>Zn(2+)</name>
        <dbReference type="ChEBI" id="CHEBI:29105"/>
    </cofactor>
</comment>
<dbReference type="eggNOG" id="KOG2650">
    <property type="taxonomic scope" value="Eukaryota"/>
</dbReference>
<organism evidence="14 15">
    <name type="scientific">Globisporangium ultimum (strain ATCC 200006 / CBS 805.95 / DAOM BR144)</name>
    <name type="common">Pythium ultimum</name>
    <dbReference type="NCBI Taxonomy" id="431595"/>
    <lineage>
        <taxon>Eukaryota</taxon>
        <taxon>Sar</taxon>
        <taxon>Stramenopiles</taxon>
        <taxon>Oomycota</taxon>
        <taxon>Peronosporomycetes</taxon>
        <taxon>Pythiales</taxon>
        <taxon>Pythiaceae</taxon>
        <taxon>Globisporangium</taxon>
    </lineage>
</organism>
<evidence type="ECO:0000256" key="2">
    <source>
        <dbReference type="ARBA" id="ARBA00005988"/>
    </source>
</evidence>
<dbReference type="PROSITE" id="PS52035">
    <property type="entry name" value="PEPTIDASE_M14"/>
    <property type="match status" value="1"/>
</dbReference>
<dbReference type="PANTHER" id="PTHR11705">
    <property type="entry name" value="PROTEASE FAMILY M14 CARBOXYPEPTIDASE A,B"/>
    <property type="match status" value="1"/>
</dbReference>
<evidence type="ECO:0000256" key="12">
    <source>
        <dbReference type="SAM" id="SignalP"/>
    </source>
</evidence>
<reference evidence="15" key="2">
    <citation type="submission" date="2010-04" db="EMBL/GenBank/DDBJ databases">
        <authorList>
            <person name="Buell R."/>
            <person name="Hamilton J."/>
            <person name="Hostetler J."/>
        </authorList>
    </citation>
    <scope>NUCLEOTIDE SEQUENCE [LARGE SCALE GENOMIC DNA]</scope>
    <source>
        <strain evidence="15">DAOM:BR144</strain>
    </source>
</reference>
<dbReference type="AlphaFoldDB" id="K3XB15"/>
<evidence type="ECO:0000256" key="9">
    <source>
        <dbReference type="ARBA" id="ARBA00023049"/>
    </source>
</evidence>
<dbReference type="GO" id="GO:0008270">
    <property type="term" value="F:zinc ion binding"/>
    <property type="evidence" value="ECO:0007669"/>
    <property type="project" value="InterPro"/>
</dbReference>
<sequence>MQLFAIATLLAAAHALCGAAEPQHKHVFRVQGPKSLFDAAVQETAQQHRREGTPSLDIWSVRLSDDHATLSAKDDPVLEAKVYATAAAMKAFQGRVAASMETHTLSNERHHVKIQVSKRSDKRLKVVDLDKQQYAKQQVDEEEHDEDEEEEEDVYFISDDENEARITKDRKDVATCMKDTDGYLTKLAASAASATYLFTESAFFDCFRPYDEIFSFFDTLTELNGGIMTKLANVSTTYEGRSIPAYRLSTGLDSEGYQKKAIYIQSLIHAREWQAGMSTFYTVASLLDDLRHGSKHVTALFDEFDWYFVPIVNIDGYIYSWTTDRYWRTNRDLVDEHGNAVPGVDLNRNFGPDEYFNKKPEEVDDETHPGDHPLSEPSTAAIVRFLRNLDNLSGVVDMHGVGGLVLRPFSNHPEEAPEPFGSQIKKLGDGVAQAISKGNPKPYISETGGYLYEAFGCFDDSMFFEFNYTVPAITIEVEGEDFISPQSTIRPIATHIYPGLLRFAEEASKYRDMVDNLYDSDSSENSESYDSTSDASP</sequence>
<keyword evidence="4" id="KW-0645">Protease</keyword>
<evidence type="ECO:0000256" key="11">
    <source>
        <dbReference type="SAM" id="MobiDB-lite"/>
    </source>
</evidence>
<feature type="compositionally biased region" description="Acidic residues" evidence="11">
    <location>
        <begin position="140"/>
        <end position="153"/>
    </location>
</feature>
<dbReference type="GO" id="GO:0006508">
    <property type="term" value="P:proteolysis"/>
    <property type="evidence" value="ECO:0007669"/>
    <property type="project" value="UniProtKB-KW"/>
</dbReference>
<dbReference type="EnsemblProtists" id="PYU1_T014414">
    <property type="protein sequence ID" value="PYU1_T014414"/>
    <property type="gene ID" value="PYU1_G014383"/>
</dbReference>
<dbReference type="EMBL" id="GL376565">
    <property type="status" value="NOT_ANNOTATED_CDS"/>
    <property type="molecule type" value="Genomic_DNA"/>
</dbReference>
<feature type="signal peptide" evidence="12">
    <location>
        <begin position="1"/>
        <end position="19"/>
    </location>
</feature>
<dbReference type="Pfam" id="PF00246">
    <property type="entry name" value="Peptidase_M14"/>
    <property type="match status" value="1"/>
</dbReference>
<dbReference type="OMA" id="MVQPKDQ"/>
<evidence type="ECO:0000259" key="13">
    <source>
        <dbReference type="PROSITE" id="PS52035"/>
    </source>
</evidence>
<feature type="region of interest" description="Disordered" evidence="11">
    <location>
        <begin position="515"/>
        <end position="537"/>
    </location>
</feature>
<dbReference type="SUPFAM" id="SSF53187">
    <property type="entry name" value="Zn-dependent exopeptidases"/>
    <property type="match status" value="1"/>
</dbReference>
<keyword evidence="5" id="KW-0479">Metal-binding</keyword>
<keyword evidence="7" id="KW-0378">Hydrolase</keyword>
<evidence type="ECO:0000256" key="4">
    <source>
        <dbReference type="ARBA" id="ARBA00022670"/>
    </source>
</evidence>
<keyword evidence="15" id="KW-1185">Reference proteome</keyword>
<dbReference type="HOGENOM" id="CLU_019326_6_1_1"/>
<evidence type="ECO:0000256" key="1">
    <source>
        <dbReference type="ARBA" id="ARBA00001947"/>
    </source>
</evidence>
<dbReference type="SMART" id="SM00631">
    <property type="entry name" value="Zn_pept"/>
    <property type="match status" value="1"/>
</dbReference>
<dbReference type="GO" id="GO:0004181">
    <property type="term" value="F:metallocarboxypeptidase activity"/>
    <property type="evidence" value="ECO:0007669"/>
    <property type="project" value="InterPro"/>
</dbReference>
<evidence type="ECO:0000256" key="8">
    <source>
        <dbReference type="ARBA" id="ARBA00022833"/>
    </source>
</evidence>
<feature type="domain" description="Peptidase M14" evidence="13">
    <location>
        <begin position="206"/>
        <end position="507"/>
    </location>
</feature>
<dbReference type="InterPro" id="IPR000834">
    <property type="entry name" value="Peptidase_M14"/>
</dbReference>
<dbReference type="FunFam" id="3.40.630.10:FF:000084">
    <property type="entry name" value="Carboxypeptidase B2"/>
    <property type="match status" value="1"/>
</dbReference>
<dbReference type="PANTHER" id="PTHR11705:SF143">
    <property type="entry name" value="SLL0236 PROTEIN"/>
    <property type="match status" value="1"/>
</dbReference>
<keyword evidence="6 12" id="KW-0732">Signal</keyword>
<evidence type="ECO:0000256" key="10">
    <source>
        <dbReference type="PROSITE-ProRule" id="PRU01379"/>
    </source>
</evidence>
<dbReference type="Proteomes" id="UP000019132">
    <property type="component" value="Unassembled WGS sequence"/>
</dbReference>
<keyword evidence="9" id="KW-0482">Metalloprotease</keyword>
<keyword evidence="3" id="KW-0121">Carboxypeptidase</keyword>
<dbReference type="PRINTS" id="PR00765">
    <property type="entry name" value="CRBOXYPTASEA"/>
</dbReference>
<feature type="region of interest" description="Disordered" evidence="11">
    <location>
        <begin position="355"/>
        <end position="376"/>
    </location>
</feature>
<protein>
    <recommendedName>
        <fullName evidence="13">Peptidase M14 domain-containing protein</fullName>
    </recommendedName>
</protein>
<dbReference type="STRING" id="431595.K3XB15"/>